<reference evidence="1" key="1">
    <citation type="journal article" date="2015" name="Nature">
        <title>Complex archaea that bridge the gap between prokaryotes and eukaryotes.</title>
        <authorList>
            <person name="Spang A."/>
            <person name="Saw J.H."/>
            <person name="Jorgensen S.L."/>
            <person name="Zaremba-Niedzwiedzka K."/>
            <person name="Martijn J."/>
            <person name="Lind A.E."/>
            <person name="van Eijk R."/>
            <person name="Schleper C."/>
            <person name="Guy L."/>
            <person name="Ettema T.J."/>
        </authorList>
    </citation>
    <scope>NUCLEOTIDE SEQUENCE</scope>
</reference>
<dbReference type="AlphaFoldDB" id="A0A0F9W0K3"/>
<protein>
    <submittedName>
        <fullName evidence="1">Uncharacterized protein</fullName>
    </submittedName>
</protein>
<evidence type="ECO:0000313" key="1">
    <source>
        <dbReference type="EMBL" id="KKN79196.1"/>
    </source>
</evidence>
<organism evidence="1">
    <name type="scientific">marine sediment metagenome</name>
    <dbReference type="NCBI Taxonomy" id="412755"/>
    <lineage>
        <taxon>unclassified sequences</taxon>
        <taxon>metagenomes</taxon>
        <taxon>ecological metagenomes</taxon>
    </lineage>
</organism>
<proteinExistence type="predicted"/>
<accession>A0A0F9W0K3</accession>
<dbReference type="EMBL" id="LAZR01000251">
    <property type="protein sequence ID" value="KKN79196.1"/>
    <property type="molecule type" value="Genomic_DNA"/>
</dbReference>
<name>A0A0F9W0K3_9ZZZZ</name>
<comment type="caution">
    <text evidence="1">The sequence shown here is derived from an EMBL/GenBank/DDBJ whole genome shotgun (WGS) entry which is preliminary data.</text>
</comment>
<sequence>MKVLNITGIEQIGPDGTPIIFLAHNVNVVLNKGAPLPYLDFSAANSKFPFLAFTEEEQKQREIRYLFGISVSLLRNIPGDNVINMLNIKLRGIIPAPGRQWNYFDMLEYKKRYGIE</sequence>
<gene>
    <name evidence="1" type="ORF">LCGC14_0342130</name>
</gene>